<gene>
    <name evidence="1" type="ORF">LCGC14_1203160</name>
</gene>
<comment type="caution">
    <text evidence="1">The sequence shown here is derived from an EMBL/GenBank/DDBJ whole genome shotgun (WGS) entry which is preliminary data.</text>
</comment>
<name>A0A0F9M3L9_9ZZZZ</name>
<dbReference type="EMBL" id="LAZR01006202">
    <property type="protein sequence ID" value="KKM93961.1"/>
    <property type="molecule type" value="Genomic_DNA"/>
</dbReference>
<evidence type="ECO:0000313" key="1">
    <source>
        <dbReference type="EMBL" id="KKM93961.1"/>
    </source>
</evidence>
<reference evidence="1" key="1">
    <citation type="journal article" date="2015" name="Nature">
        <title>Complex archaea that bridge the gap between prokaryotes and eukaryotes.</title>
        <authorList>
            <person name="Spang A."/>
            <person name="Saw J.H."/>
            <person name="Jorgensen S.L."/>
            <person name="Zaremba-Niedzwiedzka K."/>
            <person name="Martijn J."/>
            <person name="Lind A.E."/>
            <person name="van Eijk R."/>
            <person name="Schleper C."/>
            <person name="Guy L."/>
            <person name="Ettema T.J."/>
        </authorList>
    </citation>
    <scope>NUCLEOTIDE SEQUENCE</scope>
</reference>
<organism evidence="1">
    <name type="scientific">marine sediment metagenome</name>
    <dbReference type="NCBI Taxonomy" id="412755"/>
    <lineage>
        <taxon>unclassified sequences</taxon>
        <taxon>metagenomes</taxon>
        <taxon>ecological metagenomes</taxon>
    </lineage>
</organism>
<protein>
    <submittedName>
        <fullName evidence="1">Uncharacterized protein</fullName>
    </submittedName>
</protein>
<sequence>MSGGWSIRLFEANDYNDEATIDHMDNYTKGKSRQLDSVLTYNGMYGIDNYLIWNIHKNLPSYDFSTVALDLNLFMYKSTDIPYFQGFYRVQDIRYNPNKSQYTVYAISETSVRLHSKLSQYGITSLSYKEDRTAKQLLMDVIEDHNIFYLRFHDDNLSTKGMVHYQYRYFDIDPEWTVLDFIEYICDDNKYEWCVTTFVDRKTNIPKFFLHIGHELKADTNMNATKEFNIEDDNISDSVYTKKITTNGSPMQPLAHWEENLRCLWSKHSIGKGGADISKGCFAPIGMGHFPKLLYLRTLQGEIE</sequence>
<accession>A0A0F9M3L9</accession>
<feature type="non-terminal residue" evidence="1">
    <location>
        <position position="304"/>
    </location>
</feature>
<proteinExistence type="predicted"/>
<dbReference type="AlphaFoldDB" id="A0A0F9M3L9"/>